<evidence type="ECO:0000313" key="2">
    <source>
        <dbReference type="Proteomes" id="UP001183414"/>
    </source>
</evidence>
<dbReference type="RefSeq" id="WP_311676097.1">
    <property type="nucleotide sequence ID" value="NZ_JAVREQ010000040.1"/>
</dbReference>
<proteinExistence type="predicted"/>
<dbReference type="Proteomes" id="UP001183414">
    <property type="component" value="Unassembled WGS sequence"/>
</dbReference>
<name>A0ABU2NZV1_9ACTN</name>
<gene>
    <name evidence="1" type="ORF">RM572_27540</name>
</gene>
<accession>A0ABU2NZV1</accession>
<reference evidence="2" key="1">
    <citation type="submission" date="2023-07" db="EMBL/GenBank/DDBJ databases">
        <title>30 novel species of actinomycetes from the DSMZ collection.</title>
        <authorList>
            <person name="Nouioui I."/>
        </authorList>
    </citation>
    <scope>NUCLEOTIDE SEQUENCE [LARGE SCALE GENOMIC DNA]</scope>
    <source>
        <strain evidence="2">DSM 42041</strain>
    </source>
</reference>
<dbReference type="EMBL" id="JAVREQ010000040">
    <property type="protein sequence ID" value="MDT0382516.1"/>
    <property type="molecule type" value="Genomic_DNA"/>
</dbReference>
<keyword evidence="2" id="KW-1185">Reference proteome</keyword>
<organism evidence="1 2">
    <name type="scientific">Streptomyces hazeniae</name>
    <dbReference type="NCBI Taxonomy" id="3075538"/>
    <lineage>
        <taxon>Bacteria</taxon>
        <taxon>Bacillati</taxon>
        <taxon>Actinomycetota</taxon>
        <taxon>Actinomycetes</taxon>
        <taxon>Kitasatosporales</taxon>
        <taxon>Streptomycetaceae</taxon>
        <taxon>Streptomyces</taxon>
    </lineage>
</organism>
<evidence type="ECO:0000313" key="1">
    <source>
        <dbReference type="EMBL" id="MDT0382516.1"/>
    </source>
</evidence>
<protein>
    <submittedName>
        <fullName evidence="1">Uncharacterized protein</fullName>
    </submittedName>
</protein>
<sequence length="43" mass="4522">MSRSESAAAVLEDPAAADRPEAIEALVRLRQLVDALAEQDAAT</sequence>
<comment type="caution">
    <text evidence="1">The sequence shown here is derived from an EMBL/GenBank/DDBJ whole genome shotgun (WGS) entry which is preliminary data.</text>
</comment>